<reference evidence="3 4" key="1">
    <citation type="submission" date="2023-12" db="EMBL/GenBank/DDBJ databases">
        <title>Streptomyces sp. V4-01.</title>
        <authorList>
            <person name="Somphong A."/>
            <person name="Phongsopitanun W."/>
        </authorList>
    </citation>
    <scope>NUCLEOTIDE SEQUENCE [LARGE SCALE GENOMIC DNA]</scope>
    <source>
        <strain evidence="3 4">V4-01</strain>
    </source>
</reference>
<feature type="compositionally biased region" description="Low complexity" evidence="1">
    <location>
        <begin position="84"/>
        <end position="94"/>
    </location>
</feature>
<dbReference type="InterPro" id="IPR045450">
    <property type="entry name" value="VMAP_C"/>
</dbReference>
<protein>
    <submittedName>
        <fullName evidence="3">Trypsin-like peptidase domain-containing protein</fullName>
    </submittedName>
</protein>
<gene>
    <name evidence="3" type="ORF">V2S66_14975</name>
</gene>
<keyword evidence="4" id="KW-1185">Reference proteome</keyword>
<dbReference type="SUPFAM" id="SSF50494">
    <property type="entry name" value="Trypsin-like serine proteases"/>
    <property type="match status" value="1"/>
</dbReference>
<dbReference type="EMBL" id="JAZEWV010000010">
    <property type="protein sequence ID" value="MEE4543267.1"/>
    <property type="molecule type" value="Genomic_DNA"/>
</dbReference>
<feature type="domain" description="vWA-MoxR associated protein C-terminal" evidence="2">
    <location>
        <begin position="476"/>
        <end position="710"/>
    </location>
</feature>
<dbReference type="Gene3D" id="2.40.10.10">
    <property type="entry name" value="Trypsin-like serine proteases"/>
    <property type="match status" value="1"/>
</dbReference>
<sequence>MPGDGPDDRADASEVLVPLVSAATVRIHSAQDGGRLLGSGFFIAPNWVLTCAHVALEGARPASAARGSGGSEQPAPSAPPVRVPSPARLAAAAHPPAPPHTPTRPGAHLAAPGAEGTGAGGTGHRVSIGYGEKTLSGVVEWSEPAAPVPGGSWPAPDLALIRLIDAVDHPCVWLTERTAKGYTTNQVAFFGWVPLDGENVSYTGRCTISGQLVAGSGGLLRLGNEDEMPHGLSGGPVVDLVRGEVIGVVKARRKGHDGGLAVGIQQLRRLPSGNGPEDDLYERVMTAHDLYHADQHDSVHGRDTTWTDAHSEIGAAAGRALTPGQRTRLLGLLAQLPPPVGARGVQDIVTEVRGAPVHGLPVAPRTWRDGLGLLYDLRRGTAELESVLRYAVQAATAPRVAAVDEAVERRLAQWAQETAAADVRLTRLFRTTLLTERRSRLRARELVPPVLPPHLAATAARTEALLEIIPRGWEPGRYDWRVCVVPPGGEVDCVAEDFRGTAFAELPVRLAEPLAEAFRRCDEPGYTATLQLALPGALVGFAADAWRLVPGGAALGAERPIVVRRTDPPVDEDPALAEERHTRWRALHRSAPAAVVLDCDESTAGPLPDDADLRLRPPQTLPVLCRSGDDAPEVLHALVRSGYAIALWRRDPLDRDALCADFHRGTARAVRAARTASGLPRELVALRAKVAAGMPETFWSSGLTLLYDDPTRPLPGTDELLETP</sequence>
<evidence type="ECO:0000259" key="2">
    <source>
        <dbReference type="Pfam" id="PF20028"/>
    </source>
</evidence>
<dbReference type="InterPro" id="IPR043504">
    <property type="entry name" value="Peptidase_S1_PA_chymotrypsin"/>
</dbReference>
<feature type="region of interest" description="Disordered" evidence="1">
    <location>
        <begin position="62"/>
        <end position="127"/>
    </location>
</feature>
<proteinExistence type="predicted"/>
<evidence type="ECO:0000256" key="1">
    <source>
        <dbReference type="SAM" id="MobiDB-lite"/>
    </source>
</evidence>
<comment type="caution">
    <text evidence="3">The sequence shown here is derived from an EMBL/GenBank/DDBJ whole genome shotgun (WGS) entry which is preliminary data.</text>
</comment>
<dbReference type="Proteomes" id="UP001344658">
    <property type="component" value="Unassembled WGS sequence"/>
</dbReference>
<evidence type="ECO:0000313" key="3">
    <source>
        <dbReference type="EMBL" id="MEE4543267.1"/>
    </source>
</evidence>
<dbReference type="InterPro" id="IPR009003">
    <property type="entry name" value="Peptidase_S1_PA"/>
</dbReference>
<dbReference type="Pfam" id="PF20028">
    <property type="entry name" value="VMAP-C"/>
    <property type="match status" value="1"/>
</dbReference>
<accession>A0ABU7PDA1</accession>
<organism evidence="3 4">
    <name type="scientific">Actinacidiphila polyblastidii</name>
    <dbReference type="NCBI Taxonomy" id="3110430"/>
    <lineage>
        <taxon>Bacteria</taxon>
        <taxon>Bacillati</taxon>
        <taxon>Actinomycetota</taxon>
        <taxon>Actinomycetes</taxon>
        <taxon>Kitasatosporales</taxon>
        <taxon>Streptomycetaceae</taxon>
        <taxon>Actinacidiphila</taxon>
    </lineage>
</organism>
<name>A0ABU7PDA1_9ACTN</name>
<evidence type="ECO:0000313" key="4">
    <source>
        <dbReference type="Proteomes" id="UP001344658"/>
    </source>
</evidence>
<dbReference type="RefSeq" id="WP_330795521.1">
    <property type="nucleotide sequence ID" value="NZ_JAZEWV010000010.1"/>
</dbReference>